<dbReference type="RefSeq" id="WP_386764105.1">
    <property type="nucleotide sequence ID" value="NZ_JBHSTI010000008.1"/>
</dbReference>
<dbReference type="InterPro" id="IPR041581">
    <property type="entry name" value="Glyoxalase_6"/>
</dbReference>
<name>A0ABW1SYQ0_9ACTN</name>
<dbReference type="PANTHER" id="PTHR33993">
    <property type="entry name" value="GLYOXALASE-RELATED"/>
    <property type="match status" value="1"/>
</dbReference>
<dbReference type="Pfam" id="PF18029">
    <property type="entry name" value="Glyoxalase_6"/>
    <property type="match status" value="1"/>
</dbReference>
<organism evidence="2 3">
    <name type="scientific">Longivirga aurantiaca</name>
    <dbReference type="NCBI Taxonomy" id="1837743"/>
    <lineage>
        <taxon>Bacteria</taxon>
        <taxon>Bacillati</taxon>
        <taxon>Actinomycetota</taxon>
        <taxon>Actinomycetes</taxon>
        <taxon>Sporichthyales</taxon>
        <taxon>Sporichthyaceae</taxon>
        <taxon>Longivirga</taxon>
    </lineage>
</organism>
<dbReference type="PROSITE" id="PS51819">
    <property type="entry name" value="VOC"/>
    <property type="match status" value="1"/>
</dbReference>
<dbReference type="InterPro" id="IPR029068">
    <property type="entry name" value="Glyas_Bleomycin-R_OHBP_Dase"/>
</dbReference>
<gene>
    <name evidence="2" type="ORF">ACFQGU_04170</name>
</gene>
<dbReference type="InterPro" id="IPR052164">
    <property type="entry name" value="Anthracycline_SecMetBiosynth"/>
</dbReference>
<proteinExistence type="predicted"/>
<dbReference type="InterPro" id="IPR037523">
    <property type="entry name" value="VOC_core"/>
</dbReference>
<dbReference type="Gene3D" id="3.10.180.10">
    <property type="entry name" value="2,3-Dihydroxybiphenyl 1,2-Dioxygenase, domain 1"/>
    <property type="match status" value="1"/>
</dbReference>
<evidence type="ECO:0000313" key="2">
    <source>
        <dbReference type="EMBL" id="MFC6237060.1"/>
    </source>
</evidence>
<evidence type="ECO:0000313" key="3">
    <source>
        <dbReference type="Proteomes" id="UP001596138"/>
    </source>
</evidence>
<feature type="domain" description="VOC" evidence="1">
    <location>
        <begin position="6"/>
        <end position="115"/>
    </location>
</feature>
<keyword evidence="3" id="KW-1185">Reference proteome</keyword>
<accession>A0ABW1SYQ0</accession>
<reference evidence="3" key="1">
    <citation type="journal article" date="2019" name="Int. J. Syst. Evol. Microbiol.">
        <title>The Global Catalogue of Microorganisms (GCM) 10K type strain sequencing project: providing services to taxonomists for standard genome sequencing and annotation.</title>
        <authorList>
            <consortium name="The Broad Institute Genomics Platform"/>
            <consortium name="The Broad Institute Genome Sequencing Center for Infectious Disease"/>
            <person name="Wu L."/>
            <person name="Ma J."/>
        </authorList>
    </citation>
    <scope>NUCLEOTIDE SEQUENCE [LARGE SCALE GENOMIC DNA]</scope>
    <source>
        <strain evidence="3">CGMCC 4.7317</strain>
    </source>
</reference>
<dbReference type="Proteomes" id="UP001596138">
    <property type="component" value="Unassembled WGS sequence"/>
</dbReference>
<dbReference type="EMBL" id="JBHSTI010000008">
    <property type="protein sequence ID" value="MFC6237060.1"/>
    <property type="molecule type" value="Genomic_DNA"/>
</dbReference>
<dbReference type="PANTHER" id="PTHR33993:SF5">
    <property type="entry name" value="GLYOXALASE"/>
    <property type="match status" value="1"/>
</dbReference>
<comment type="caution">
    <text evidence="2">The sequence shown here is derived from an EMBL/GenBank/DDBJ whole genome shotgun (WGS) entry which is preliminary data.</text>
</comment>
<protein>
    <submittedName>
        <fullName evidence="2">VOC family protein</fullName>
    </submittedName>
</protein>
<evidence type="ECO:0000259" key="1">
    <source>
        <dbReference type="PROSITE" id="PS51819"/>
    </source>
</evidence>
<dbReference type="SUPFAM" id="SSF54593">
    <property type="entry name" value="Glyoxalase/Bleomycin resistance protein/Dihydroxybiphenyl dioxygenase"/>
    <property type="match status" value="1"/>
</dbReference>
<sequence length="118" mass="13023">MERVSGIGGYFFRAADPEALTSWYEANLGIAGVGGAPWEQEAGMTVFAPFPADTDYFGRREQQTMLNFRVTDLDAMLAQLRAAGATVEDDVIDESYGRFGYAVDPEGNRFELWQPLDG</sequence>